<comment type="function">
    <text evidence="1">Involved in DNA recombination.</text>
</comment>
<evidence type="ECO:0000256" key="2">
    <source>
        <dbReference type="ARBA" id="ARBA00009840"/>
    </source>
</evidence>
<protein>
    <recommendedName>
        <fullName evidence="3">DNA recombination protein RmuC homolog</fullName>
    </recommendedName>
</protein>
<dbReference type="PANTHER" id="PTHR30563:SF0">
    <property type="entry name" value="DNA RECOMBINATION PROTEIN RMUC"/>
    <property type="match status" value="1"/>
</dbReference>
<dbReference type="InterPro" id="IPR003798">
    <property type="entry name" value="DNA_recombination_RmuC"/>
</dbReference>
<evidence type="ECO:0000256" key="5">
    <source>
        <dbReference type="ARBA" id="ARBA00023172"/>
    </source>
</evidence>
<keyword evidence="8" id="KW-1185">Reference proteome</keyword>
<evidence type="ECO:0000313" key="7">
    <source>
        <dbReference type="EMBL" id="RCW87351.1"/>
    </source>
</evidence>
<proteinExistence type="inferred from homology"/>
<reference evidence="7 8" key="1">
    <citation type="submission" date="2018-07" db="EMBL/GenBank/DDBJ databases">
        <title>Genomic Encyclopedia of Type Strains, Phase III (KMG-III): the genomes of soil and plant-associated and newly described type strains.</title>
        <authorList>
            <person name="Whitman W."/>
        </authorList>
    </citation>
    <scope>NUCLEOTIDE SEQUENCE [LARGE SCALE GENOMIC DNA]</scope>
    <source>
        <strain evidence="7 8">31-25a</strain>
    </source>
</reference>
<keyword evidence="6" id="KW-1133">Transmembrane helix</keyword>
<keyword evidence="4" id="KW-0175">Coiled coil</keyword>
<dbReference type="Proteomes" id="UP000253324">
    <property type="component" value="Unassembled WGS sequence"/>
</dbReference>
<keyword evidence="5" id="KW-0233">DNA recombination</keyword>
<accession>A0A368Z4L7</accession>
<keyword evidence="6" id="KW-0812">Transmembrane</keyword>
<name>A0A368Z4L7_9HYPH</name>
<dbReference type="AlphaFoldDB" id="A0A368Z4L7"/>
<organism evidence="7 8">
    <name type="scientific">Phyllobacterium bourgognense</name>
    <dbReference type="NCBI Taxonomy" id="314236"/>
    <lineage>
        <taxon>Bacteria</taxon>
        <taxon>Pseudomonadati</taxon>
        <taxon>Pseudomonadota</taxon>
        <taxon>Alphaproteobacteria</taxon>
        <taxon>Hyphomicrobiales</taxon>
        <taxon>Phyllobacteriaceae</taxon>
        <taxon>Phyllobacterium</taxon>
    </lineage>
</organism>
<evidence type="ECO:0000256" key="3">
    <source>
        <dbReference type="ARBA" id="ARBA00021840"/>
    </source>
</evidence>
<feature type="transmembrane region" description="Helical" evidence="6">
    <location>
        <begin position="317"/>
        <end position="336"/>
    </location>
</feature>
<sequence>MKVVYKNVLVLISHLPSESVSLHIMETSISLDQTLFQLGSSSVSLGMALLITGVATALIVFCAVIAALRSTRMRMVAEIQAEDRARDAEARMGEILKSQSEMQGRMQTMAELFGSRQAELNQSIRERLDGMTSRIGQTMTEQTQSTHENLTKLQERLAVIDTAQNNIQALAGQVVQLQAILANKQTRGAFGQARMEAIIADGLPQGAYEFQATLSNGSRPDCVVRMPNGAPNLVIDAKFPLEAWNAIRESETPDTKKIAAAQFRRDVEIHIRDVAEKYLINGETQDTAFLFVPSESIFAEIHENFEAVVQKAHRSRIVIVSPSLLMLSIQVIQAVLKDVRMREQAHLIQGEVIRLMEDVVRLDDRVRRLQTHFGQANKDIDDILVSSSKVTKRGQKIEALEFAEAPVGDPLKDAETTRSAASATGQLRLRVVEGDD</sequence>
<comment type="caution">
    <text evidence="7">The sequence shown here is derived from an EMBL/GenBank/DDBJ whole genome shotgun (WGS) entry which is preliminary data.</text>
</comment>
<dbReference type="Pfam" id="PF02646">
    <property type="entry name" value="RmuC"/>
    <property type="match status" value="1"/>
</dbReference>
<evidence type="ECO:0000313" key="8">
    <source>
        <dbReference type="Proteomes" id="UP000253324"/>
    </source>
</evidence>
<evidence type="ECO:0000256" key="6">
    <source>
        <dbReference type="SAM" id="Phobius"/>
    </source>
</evidence>
<evidence type="ECO:0000256" key="4">
    <source>
        <dbReference type="ARBA" id="ARBA00023054"/>
    </source>
</evidence>
<dbReference type="PANTHER" id="PTHR30563">
    <property type="entry name" value="DNA RECOMBINATION PROTEIN RMUC"/>
    <property type="match status" value="1"/>
</dbReference>
<feature type="transmembrane region" description="Helical" evidence="6">
    <location>
        <begin position="43"/>
        <end position="68"/>
    </location>
</feature>
<evidence type="ECO:0000256" key="1">
    <source>
        <dbReference type="ARBA" id="ARBA00003416"/>
    </source>
</evidence>
<dbReference type="GO" id="GO:0006310">
    <property type="term" value="P:DNA recombination"/>
    <property type="evidence" value="ECO:0007669"/>
    <property type="project" value="UniProtKB-KW"/>
</dbReference>
<keyword evidence="6" id="KW-0472">Membrane</keyword>
<comment type="similarity">
    <text evidence="2">Belongs to the RmuC family.</text>
</comment>
<dbReference type="EMBL" id="QPJM01000001">
    <property type="protein sequence ID" value="RCW87351.1"/>
    <property type="molecule type" value="Genomic_DNA"/>
</dbReference>
<gene>
    <name evidence="7" type="ORF">C7476_101113</name>
</gene>